<dbReference type="InterPro" id="IPR002885">
    <property type="entry name" value="PPR_rpt"/>
</dbReference>
<feature type="repeat" description="PPR" evidence="4">
    <location>
        <begin position="579"/>
        <end position="613"/>
    </location>
</feature>
<dbReference type="Pfam" id="PF13041">
    <property type="entry name" value="PPR_2"/>
    <property type="match status" value="5"/>
</dbReference>
<feature type="repeat" description="PPR" evidence="4">
    <location>
        <begin position="363"/>
        <end position="397"/>
    </location>
</feature>
<gene>
    <name evidence="7" type="primary">LOC109720144</name>
</gene>
<dbReference type="RefSeq" id="XP_020102627.1">
    <property type="nucleotide sequence ID" value="XM_020247038.1"/>
</dbReference>
<evidence type="ECO:0000256" key="3">
    <source>
        <dbReference type="ARBA" id="ARBA00022946"/>
    </source>
</evidence>
<dbReference type="InterPro" id="IPR050872">
    <property type="entry name" value="PPR_P_subfamily"/>
</dbReference>
<proteinExistence type="inferred from homology"/>
<protein>
    <submittedName>
        <fullName evidence="7">LOW QUALITY PROTEIN: pentatricopeptide repeat-containing protein At3g18020</fullName>
    </submittedName>
</protein>
<reference evidence="7" key="2">
    <citation type="submission" date="2025-08" db="UniProtKB">
        <authorList>
            <consortium name="RefSeq"/>
        </authorList>
    </citation>
    <scope>IDENTIFICATION</scope>
    <source>
        <tissue evidence="7">Leaf</tissue>
    </source>
</reference>
<dbReference type="Pfam" id="PF01535">
    <property type="entry name" value="PPR"/>
    <property type="match status" value="3"/>
</dbReference>
<feature type="repeat" description="PPR" evidence="4">
    <location>
        <begin position="684"/>
        <end position="718"/>
    </location>
</feature>
<feature type="repeat" description="PPR" evidence="4">
    <location>
        <begin position="543"/>
        <end position="578"/>
    </location>
</feature>
<feature type="region of interest" description="Disordered" evidence="5">
    <location>
        <begin position="34"/>
        <end position="60"/>
    </location>
</feature>
<dbReference type="GeneID" id="109720144"/>
<feature type="repeat" description="PPR" evidence="4">
    <location>
        <begin position="649"/>
        <end position="683"/>
    </location>
</feature>
<dbReference type="PROSITE" id="PS51375">
    <property type="entry name" value="PPR"/>
    <property type="match status" value="8"/>
</dbReference>
<keyword evidence="3" id="KW-0809">Transit peptide</keyword>
<dbReference type="Proteomes" id="UP000515123">
    <property type="component" value="Linkage group 14"/>
</dbReference>
<dbReference type="InterPro" id="IPR011990">
    <property type="entry name" value="TPR-like_helical_dom_sf"/>
</dbReference>
<evidence type="ECO:0000256" key="2">
    <source>
        <dbReference type="ARBA" id="ARBA00022737"/>
    </source>
</evidence>
<keyword evidence="6" id="KW-1185">Reference proteome</keyword>
<feature type="compositionally biased region" description="Basic residues" evidence="5">
    <location>
        <begin position="48"/>
        <end position="60"/>
    </location>
</feature>
<dbReference type="OrthoDB" id="185373at2759"/>
<dbReference type="Gene3D" id="1.25.40.10">
    <property type="entry name" value="Tetratricopeptide repeat domain"/>
    <property type="match status" value="6"/>
</dbReference>
<sequence length="843" mass="94867">MTCWFLRRFENGDCQADPQSGLEMRAPTAFRPAVGLSGRLPPPPPAPPHHHQHHHHHHHHLCHRHRHAPVCVRSSSCAASPPREEKVVEVESAGERSYWSRRIRALCSAADPDEALRLLDCLRLRGYRPDGPDLAAVLRALCSLGRSAEAHRRLLLHLHLHLRHLEPHRQPLARRRVSAQRALLLLRLPRRPLRQHSTHPLPLLVGVLSKAAAAAAADFPRPLPLHAHRLLLEMRSRGRPPDAVSYTALLDGYARRGDADAARRLLDEMPSAGVAPNSLTRSVLVKALLRARRLEEARQLMLRLWPAMEHHKQQRPGGGEEHPSAAAAAAAFANLVGCLCREGLFREVFRIAEDMPQGRSVAEEFAYGQMIDSLCRAGRHHGASRIVYIMRKRGLAPSSVSYNCIVHGLSKRRRGGCMRAYQLLKEGAEFGYFPPEPTYKALVEGLCREKDLVKAKDVLELVLRRSDGDADRTRIYNIFLAALRMVDNPSEQLNVVVTMLRKQCRPDVITLNTLVHGFCKLGRVGEAKKIMSDMLEGTFCAPDVVTFTTLIRGLFDVAEAEEALHLLHRVMPKHRCAPNTVTYNVVIRGLFNLQKADKAMDVFNEMLSEGVAADCATHTAIVEGLCERGRIEEVKKFWDDVVWPSKIHDDYVYAAICRGLCRLGKLDRACDFLYELVDCGVSPGIVSYNILIDSACKMRSKKEAYQIVHEMRKNGLKPDAVTWRILDKLHEEESMQHIIRDESSESIANIEERVMPIEFEDKISPLRQEASERDNVGVGSHDDSLEGLVDLSLSTVSIEEDEIDLGRPVTIETNLTEEVKEKPCKHEEREPLSRIARRVFGLL</sequence>
<accession>A0A6P5G457</accession>
<dbReference type="AlphaFoldDB" id="A0A6P5G457"/>
<feature type="repeat" description="PPR" evidence="4">
    <location>
        <begin position="507"/>
        <end position="541"/>
    </location>
</feature>
<feature type="repeat" description="PPR" evidence="4">
    <location>
        <begin position="242"/>
        <end position="276"/>
    </location>
</feature>
<feature type="repeat" description="PPR" evidence="4">
    <location>
        <begin position="95"/>
        <end position="129"/>
    </location>
</feature>
<evidence type="ECO:0000256" key="5">
    <source>
        <dbReference type="SAM" id="MobiDB-lite"/>
    </source>
</evidence>
<dbReference type="PANTHER" id="PTHR46128">
    <property type="entry name" value="MITOCHONDRIAL GROUP I INTRON SPLICING FACTOR CCM1"/>
    <property type="match status" value="1"/>
</dbReference>
<name>A0A6P5G457_ANACO</name>
<organism evidence="6 7">
    <name type="scientific">Ananas comosus</name>
    <name type="common">Pineapple</name>
    <name type="synonym">Ananas ananas</name>
    <dbReference type="NCBI Taxonomy" id="4615"/>
    <lineage>
        <taxon>Eukaryota</taxon>
        <taxon>Viridiplantae</taxon>
        <taxon>Streptophyta</taxon>
        <taxon>Embryophyta</taxon>
        <taxon>Tracheophyta</taxon>
        <taxon>Spermatophyta</taxon>
        <taxon>Magnoliopsida</taxon>
        <taxon>Liliopsida</taxon>
        <taxon>Poales</taxon>
        <taxon>Bromeliaceae</taxon>
        <taxon>Bromelioideae</taxon>
        <taxon>Ananas</taxon>
    </lineage>
</organism>
<evidence type="ECO:0000256" key="1">
    <source>
        <dbReference type="ARBA" id="ARBA00007626"/>
    </source>
</evidence>
<keyword evidence="2" id="KW-0677">Repeat</keyword>
<evidence type="ECO:0000256" key="4">
    <source>
        <dbReference type="PROSITE-ProRule" id="PRU00708"/>
    </source>
</evidence>
<comment type="similarity">
    <text evidence="1">Belongs to the PPR family. P subfamily.</text>
</comment>
<evidence type="ECO:0000313" key="7">
    <source>
        <dbReference type="RefSeq" id="XP_020102627.1"/>
    </source>
</evidence>
<dbReference type="PANTHER" id="PTHR46128:SF66">
    <property type="entry name" value="PENTACOTRIPEPTIDE-REPEAT REGION OF PRORP DOMAIN-CONTAINING PROTEIN"/>
    <property type="match status" value="1"/>
</dbReference>
<dbReference type="NCBIfam" id="TIGR00756">
    <property type="entry name" value="PPR"/>
    <property type="match status" value="5"/>
</dbReference>
<reference evidence="6" key="1">
    <citation type="journal article" date="2015" name="Nat. Genet.">
        <title>The pineapple genome and the evolution of CAM photosynthesis.</title>
        <authorList>
            <person name="Ming R."/>
            <person name="VanBuren R."/>
            <person name="Wai C.M."/>
            <person name="Tang H."/>
            <person name="Schatz M.C."/>
            <person name="Bowers J.E."/>
            <person name="Lyons E."/>
            <person name="Wang M.L."/>
            <person name="Chen J."/>
            <person name="Biggers E."/>
            <person name="Zhang J."/>
            <person name="Huang L."/>
            <person name="Zhang L."/>
            <person name="Miao W."/>
            <person name="Zhang J."/>
            <person name="Ye Z."/>
            <person name="Miao C."/>
            <person name="Lin Z."/>
            <person name="Wang H."/>
            <person name="Zhou H."/>
            <person name="Yim W.C."/>
            <person name="Priest H.D."/>
            <person name="Zheng C."/>
            <person name="Woodhouse M."/>
            <person name="Edger P.P."/>
            <person name="Guyot R."/>
            <person name="Guo H.B."/>
            <person name="Guo H."/>
            <person name="Zheng G."/>
            <person name="Singh R."/>
            <person name="Sharma A."/>
            <person name="Min X."/>
            <person name="Zheng Y."/>
            <person name="Lee H."/>
            <person name="Gurtowski J."/>
            <person name="Sedlazeck F.J."/>
            <person name="Harkess A."/>
            <person name="McKain M.R."/>
            <person name="Liao Z."/>
            <person name="Fang J."/>
            <person name="Liu J."/>
            <person name="Zhang X."/>
            <person name="Zhang Q."/>
            <person name="Hu W."/>
            <person name="Qin Y."/>
            <person name="Wang K."/>
            <person name="Chen L.Y."/>
            <person name="Shirley N."/>
            <person name="Lin Y.R."/>
            <person name="Liu L.Y."/>
            <person name="Hernandez A.G."/>
            <person name="Wright C.L."/>
            <person name="Bulone V."/>
            <person name="Tuskan G.A."/>
            <person name="Heath K."/>
            <person name="Zee F."/>
            <person name="Moore P.H."/>
            <person name="Sunkar R."/>
            <person name="Leebens-Mack J.H."/>
            <person name="Mockler T."/>
            <person name="Bennetzen J.L."/>
            <person name="Freeling M."/>
            <person name="Sankoff D."/>
            <person name="Paterson A.H."/>
            <person name="Zhu X."/>
            <person name="Yang X."/>
            <person name="Smith J.A."/>
            <person name="Cushman J.C."/>
            <person name="Paull R.E."/>
            <person name="Yu Q."/>
        </authorList>
    </citation>
    <scope>NUCLEOTIDE SEQUENCE [LARGE SCALE GENOMIC DNA]</scope>
    <source>
        <strain evidence="6">cv. F153</strain>
    </source>
</reference>
<evidence type="ECO:0000313" key="6">
    <source>
        <dbReference type="Proteomes" id="UP000515123"/>
    </source>
</evidence>